<feature type="transmembrane region" description="Helical" evidence="2">
    <location>
        <begin position="119"/>
        <end position="137"/>
    </location>
</feature>
<gene>
    <name evidence="3" type="ORF">SAMN05444320_11038</name>
</gene>
<evidence type="ECO:0000313" key="3">
    <source>
        <dbReference type="EMBL" id="SHG55791.1"/>
    </source>
</evidence>
<dbReference type="RefSeq" id="WP_083960175.1">
    <property type="nucleotide sequence ID" value="NZ_FQVN01000010.1"/>
</dbReference>
<keyword evidence="2" id="KW-0812">Transmembrane</keyword>
<sequence>MRARRLAPRPRPGSSAGAGPGGDWTELAKLAGGVLANATVLSALLIYFGWQRADAESRALGVDESLRGLSNQYYLLSSVGPLFPVLAVLALLGLGWLWVDGRLRARVGAPGPGPRARHALAVLALSWALLPAVVLAVRPAAPVLARLLFPVSIGIGALVSLYAISLRRLPGRPADGSWRWRLAKGLAATVVALSLFWSASRYAEVYGQWQVDGLERGLASRPAVVVYARERLHLDAAIAQETRLDPENARYRYRYRGLRLVEYTGNKFFLIPEGWTRGRGSVVVLPDDANTRMEFVRGG</sequence>
<proteinExistence type="predicted"/>
<feature type="region of interest" description="Disordered" evidence="1">
    <location>
        <begin position="1"/>
        <end position="20"/>
    </location>
</feature>
<evidence type="ECO:0000313" key="4">
    <source>
        <dbReference type="Proteomes" id="UP000184501"/>
    </source>
</evidence>
<organism evidence="3 4">
    <name type="scientific">Streptoalloteichus hindustanus</name>
    <dbReference type="NCBI Taxonomy" id="2017"/>
    <lineage>
        <taxon>Bacteria</taxon>
        <taxon>Bacillati</taxon>
        <taxon>Actinomycetota</taxon>
        <taxon>Actinomycetes</taxon>
        <taxon>Pseudonocardiales</taxon>
        <taxon>Pseudonocardiaceae</taxon>
        <taxon>Streptoalloteichus</taxon>
    </lineage>
</organism>
<dbReference type="EMBL" id="FQVN01000010">
    <property type="protein sequence ID" value="SHG55791.1"/>
    <property type="molecule type" value="Genomic_DNA"/>
</dbReference>
<keyword evidence="2" id="KW-1133">Transmembrane helix</keyword>
<dbReference type="Proteomes" id="UP000184501">
    <property type="component" value="Unassembled WGS sequence"/>
</dbReference>
<reference evidence="3 4" key="1">
    <citation type="submission" date="2016-11" db="EMBL/GenBank/DDBJ databases">
        <authorList>
            <person name="Jaros S."/>
            <person name="Januszkiewicz K."/>
            <person name="Wedrychowicz H."/>
        </authorList>
    </citation>
    <scope>NUCLEOTIDE SEQUENCE [LARGE SCALE GENOMIC DNA]</scope>
    <source>
        <strain evidence="3 4">DSM 44523</strain>
    </source>
</reference>
<feature type="transmembrane region" description="Helical" evidence="2">
    <location>
        <begin position="73"/>
        <end position="99"/>
    </location>
</feature>
<feature type="transmembrane region" description="Helical" evidence="2">
    <location>
        <begin position="143"/>
        <end position="164"/>
    </location>
</feature>
<keyword evidence="2" id="KW-0472">Membrane</keyword>
<name>A0A1M5KSN8_STRHI</name>
<dbReference type="AlphaFoldDB" id="A0A1M5KSN8"/>
<evidence type="ECO:0000256" key="1">
    <source>
        <dbReference type="SAM" id="MobiDB-lite"/>
    </source>
</evidence>
<accession>A0A1M5KSN8</accession>
<dbReference type="OrthoDB" id="4350047at2"/>
<evidence type="ECO:0000256" key="2">
    <source>
        <dbReference type="SAM" id="Phobius"/>
    </source>
</evidence>
<dbReference type="STRING" id="2017.SAMN05444320_11038"/>
<protein>
    <submittedName>
        <fullName evidence="3">Uncharacterized protein</fullName>
    </submittedName>
</protein>
<keyword evidence="4" id="KW-1185">Reference proteome</keyword>